<dbReference type="CDD" id="cd00093">
    <property type="entry name" value="HTH_XRE"/>
    <property type="match status" value="1"/>
</dbReference>
<evidence type="ECO:0000313" key="2">
    <source>
        <dbReference type="EMBL" id="KAA6332670.1"/>
    </source>
</evidence>
<comment type="caution">
    <text evidence="2">The sequence shown here is derived from an EMBL/GenBank/DDBJ whole genome shotgun (WGS) entry which is preliminary data.</text>
</comment>
<accession>A0A5J4RHP4</accession>
<feature type="domain" description="HTH cro/C1-type" evidence="1">
    <location>
        <begin position="21"/>
        <end position="58"/>
    </location>
</feature>
<dbReference type="Pfam" id="PF01381">
    <property type="entry name" value="HTH_3"/>
    <property type="match status" value="1"/>
</dbReference>
<dbReference type="InterPro" id="IPR001387">
    <property type="entry name" value="Cro/C1-type_HTH"/>
</dbReference>
<dbReference type="SUPFAM" id="SSF47413">
    <property type="entry name" value="lambda repressor-like DNA-binding domains"/>
    <property type="match status" value="1"/>
</dbReference>
<name>A0A5J4RHP4_9ZZZZ</name>
<dbReference type="SMART" id="SM00530">
    <property type="entry name" value="HTH_XRE"/>
    <property type="match status" value="1"/>
</dbReference>
<reference evidence="2" key="1">
    <citation type="submission" date="2019-03" db="EMBL/GenBank/DDBJ databases">
        <title>Single cell metagenomics reveals metabolic interactions within the superorganism composed of flagellate Streblomastix strix and complex community of Bacteroidetes bacteria on its surface.</title>
        <authorList>
            <person name="Treitli S.C."/>
            <person name="Kolisko M."/>
            <person name="Husnik F."/>
            <person name="Keeling P."/>
            <person name="Hampl V."/>
        </authorList>
    </citation>
    <scope>NUCLEOTIDE SEQUENCE</scope>
    <source>
        <strain evidence="2">STM</strain>
    </source>
</reference>
<protein>
    <recommendedName>
        <fullName evidence="1">HTH cro/C1-type domain-containing protein</fullName>
    </recommendedName>
</protein>
<gene>
    <name evidence="2" type="ORF">EZS27_018852</name>
</gene>
<evidence type="ECO:0000259" key="1">
    <source>
        <dbReference type="PROSITE" id="PS50943"/>
    </source>
</evidence>
<dbReference type="AlphaFoldDB" id="A0A5J4RHP4"/>
<proteinExistence type="predicted"/>
<dbReference type="PROSITE" id="PS50943">
    <property type="entry name" value="HTH_CROC1"/>
    <property type="match status" value="1"/>
</dbReference>
<dbReference type="GO" id="GO:0003677">
    <property type="term" value="F:DNA binding"/>
    <property type="evidence" value="ECO:0007669"/>
    <property type="project" value="InterPro"/>
</dbReference>
<organism evidence="2">
    <name type="scientific">termite gut metagenome</name>
    <dbReference type="NCBI Taxonomy" id="433724"/>
    <lineage>
        <taxon>unclassified sequences</taxon>
        <taxon>metagenomes</taxon>
        <taxon>organismal metagenomes</taxon>
    </lineage>
</organism>
<dbReference type="Gene3D" id="1.10.260.40">
    <property type="entry name" value="lambda repressor-like DNA-binding domains"/>
    <property type="match status" value="1"/>
</dbReference>
<dbReference type="InterPro" id="IPR010982">
    <property type="entry name" value="Lambda_DNA-bd_dom_sf"/>
</dbReference>
<dbReference type="EMBL" id="SNRY01001211">
    <property type="protein sequence ID" value="KAA6332670.1"/>
    <property type="molecule type" value="Genomic_DNA"/>
</dbReference>
<sequence>MKEINRLKVVLVEQKCTGKWLAEALGKNEATVSRWCTNETQPSLETLFAIAKVLNVDIRE</sequence>